<keyword evidence="1" id="KW-1133">Transmembrane helix</keyword>
<dbReference type="PANTHER" id="PTHR35271">
    <property type="entry name" value="ABC TRANSPORTER, SUBSTRATE-BINDING LIPOPROTEIN-RELATED"/>
    <property type="match status" value="1"/>
</dbReference>
<gene>
    <name evidence="2" type="ORF">RBEMOGI_0162</name>
</gene>
<dbReference type="Gene3D" id="3.40.50.2300">
    <property type="match status" value="2"/>
</dbReference>
<reference evidence="2 3" key="1">
    <citation type="submission" date="2015-02" db="EMBL/GenBank/DDBJ databases">
        <title>Genome Sequencing of Rickettsiales.</title>
        <authorList>
            <person name="Daugherty S.C."/>
            <person name="Su Q."/>
            <person name="Abolude K."/>
            <person name="Beier-Sexton M."/>
            <person name="Carlyon J.A."/>
            <person name="Carter R."/>
            <person name="Day N.P."/>
            <person name="Dumler S.J."/>
            <person name="Dyachenko V."/>
            <person name="Godinez A."/>
            <person name="Kurtti T.J."/>
            <person name="Lichay M."/>
            <person name="Mullins K.E."/>
            <person name="Ott S."/>
            <person name="Pappas-Brown V."/>
            <person name="Paris D.H."/>
            <person name="Patel P."/>
            <person name="Richards A.L."/>
            <person name="Sadzewicz L."/>
            <person name="Sears K."/>
            <person name="Seidman D."/>
            <person name="Sengamalay N."/>
            <person name="Stenos J."/>
            <person name="Tallon L.J."/>
            <person name="Vincent G."/>
            <person name="Fraser C.M."/>
            <person name="Munderloh U."/>
            <person name="Dunning-Hotopp J.C."/>
        </authorList>
    </citation>
    <scope>NUCLEOTIDE SEQUENCE [LARGE SCALE GENOMIC DNA]</scope>
    <source>
        <strain evidence="2 3">RML Mogi</strain>
    </source>
</reference>
<dbReference type="InterPro" id="IPR028082">
    <property type="entry name" value="Peripla_BP_I"/>
</dbReference>
<dbReference type="EMBL" id="LAOJ01000001">
    <property type="protein sequence ID" value="KJV91556.1"/>
    <property type="molecule type" value="Genomic_DNA"/>
</dbReference>
<organism evidence="2 3">
    <name type="scientific">Rickettsia bellii str. RML Mogi</name>
    <dbReference type="NCBI Taxonomy" id="1359194"/>
    <lineage>
        <taxon>Bacteria</taxon>
        <taxon>Pseudomonadati</taxon>
        <taxon>Pseudomonadota</taxon>
        <taxon>Alphaproteobacteria</taxon>
        <taxon>Rickettsiales</taxon>
        <taxon>Rickettsiaceae</taxon>
        <taxon>Rickettsieae</taxon>
        <taxon>Rickettsia</taxon>
        <taxon>belli group</taxon>
    </lineage>
</organism>
<dbReference type="PANTHER" id="PTHR35271:SF1">
    <property type="entry name" value="ABC TRANSPORTER, SUBSTRATE-BINDING LIPOPROTEIN"/>
    <property type="match status" value="1"/>
</dbReference>
<dbReference type="PATRIC" id="fig|1359194.3.peg.161"/>
<keyword evidence="1" id="KW-0812">Transmembrane</keyword>
<protein>
    <submittedName>
        <fullName evidence="2">ABC transporter substrate binding family protein</fullName>
    </submittedName>
</protein>
<dbReference type="SUPFAM" id="SSF53822">
    <property type="entry name" value="Periplasmic binding protein-like I"/>
    <property type="match status" value="1"/>
</dbReference>
<dbReference type="AlphaFoldDB" id="A0A0F3QHF1"/>
<accession>A0A0F3QHF1</accession>
<evidence type="ECO:0000313" key="3">
    <source>
        <dbReference type="Proteomes" id="UP000033689"/>
    </source>
</evidence>
<evidence type="ECO:0000256" key="1">
    <source>
        <dbReference type="SAM" id="Phobius"/>
    </source>
</evidence>
<name>A0A0F3QHF1_RICBE</name>
<feature type="transmembrane region" description="Helical" evidence="1">
    <location>
        <begin position="22"/>
        <end position="41"/>
    </location>
</feature>
<proteinExistence type="predicted"/>
<keyword evidence="1" id="KW-0472">Membrane</keyword>
<dbReference type="Pfam" id="PF04392">
    <property type="entry name" value="ABC_sub_bind"/>
    <property type="match status" value="1"/>
</dbReference>
<dbReference type="InterPro" id="IPR007487">
    <property type="entry name" value="ABC_transpt-TYRBP-like"/>
</dbReference>
<comment type="caution">
    <text evidence="2">The sequence shown here is derived from an EMBL/GenBank/DDBJ whole genome shotgun (WGS) entry which is preliminary data.</text>
</comment>
<dbReference type="STRING" id="33990.A3306_04850"/>
<evidence type="ECO:0000313" key="2">
    <source>
        <dbReference type="EMBL" id="KJV91556.1"/>
    </source>
</evidence>
<dbReference type="Proteomes" id="UP000033689">
    <property type="component" value="Unassembled WGS sequence"/>
</dbReference>
<sequence length="321" mass="35383">MPTAQLLNYNLIQDIKMSSLNLFLRAFSLLFSLFFTLSIYATQKNIAVIVPLEHAAMTQIVAGIEESLKAIDAKIIVKNAHADSNILLAIIKQLKDQDIDVIIPIGTSACKTVISHIPNKPIVCAAAEIDNKNLPLVTGVNDEIKITSIISKLAFLRNITLIYSSSEKVISEVEATKSYAKKNNISLNFKMVQNLNDLSVAVKNTPENTQCFVILKDHLIVSGINILKQEAFKRNIPIIASDEGSVISGATIAVGVQEKDIGFKVGNQAKQILESIAPKDIPFQNMDELTLFVNLKSFIKQKILTKENLAALPFNRKELEE</sequence>